<evidence type="ECO:0000313" key="8">
    <source>
        <dbReference type="Proteomes" id="UP000515159"/>
    </source>
</evidence>
<keyword evidence="7" id="KW-1133">Transmembrane helix</keyword>
<evidence type="ECO:0000256" key="6">
    <source>
        <dbReference type="SAM" id="MobiDB-lite"/>
    </source>
</evidence>
<keyword evidence="8" id="KW-1185">Reference proteome</keyword>
<sequence length="517" mass="59742">MTVAQPGACINWFVFSLVAWILRAWGRRLPKTRRNFLIGAACVIYVFFLVSHVGRVLPERRESRKAAETELPGISLDDPMLYDTEVPRHALLSNGTMTLKPNVVYITLRSKRIKPANIRGTVKPKRRKKQVPSVQQRNLPNGLQNFDSRETKSMAKRQQRSEGAADSQTWKQGAKPKLADPKDQWKSTDRGSNIRIYSESAPPWFSKEDIETMHLLADGRIARIMQAPFHHGGLILFESDRDPLVNSSLAQGPRRASACQGKCARVKRPLDTSEVFAFHLDRILGLNRTLPSVSRRFQFVQDGHPCPVVFWDSSLYPTDDNLQSSVRLNWGSYQHLLRQKCWQNGKVPKSEWNCTDIHHYEWSKLALFDFLLQVYNRLDRHCCGFKPRKEDACMQQGLKLKCDRQDQINLTHIIQRRHNPRHLVFIDNKGFFDRSEDNLDFKLLEGIKEFPESAISIMKSQHLREKLLQSLFLDRVYWDSQGGRQGIEKLIDVIERRAKILLTYINAHGVKVLPMKN</sequence>
<proteinExistence type="inferred from homology"/>
<dbReference type="InParanoid" id="A0A6P8QMV3"/>
<feature type="transmembrane region" description="Helical" evidence="7">
    <location>
        <begin position="36"/>
        <end position="54"/>
    </location>
</feature>
<reference evidence="9" key="1">
    <citation type="submission" date="2025-08" db="UniProtKB">
        <authorList>
            <consortium name="RefSeq"/>
        </authorList>
    </citation>
    <scope>IDENTIFICATION</scope>
</reference>
<keyword evidence="9" id="KW-0418">Kinase</keyword>
<evidence type="ECO:0000313" key="9">
    <source>
        <dbReference type="RefSeq" id="XP_033797235.1"/>
    </source>
</evidence>
<evidence type="ECO:0000256" key="4">
    <source>
        <dbReference type="ARBA" id="ARBA00023034"/>
    </source>
</evidence>
<evidence type="ECO:0000256" key="7">
    <source>
        <dbReference type="SAM" id="Phobius"/>
    </source>
</evidence>
<evidence type="ECO:0000256" key="1">
    <source>
        <dbReference type="ARBA" id="ARBA00004308"/>
    </source>
</evidence>
<evidence type="ECO:0000256" key="2">
    <source>
        <dbReference type="ARBA" id="ARBA00004555"/>
    </source>
</evidence>
<feature type="compositionally biased region" description="Polar residues" evidence="6">
    <location>
        <begin position="132"/>
        <end position="146"/>
    </location>
</feature>
<dbReference type="PANTHER" id="PTHR15905">
    <property type="entry name" value="GOLGI-ASSOCIATED KINASE 1B-RELATED"/>
    <property type="match status" value="1"/>
</dbReference>
<dbReference type="InterPro" id="IPR029207">
    <property type="entry name" value="FAM198"/>
</dbReference>
<organism evidence="8 9">
    <name type="scientific">Geotrypetes seraphini</name>
    <name type="common">Gaboon caecilian</name>
    <name type="synonym">Caecilia seraphini</name>
    <dbReference type="NCBI Taxonomy" id="260995"/>
    <lineage>
        <taxon>Eukaryota</taxon>
        <taxon>Metazoa</taxon>
        <taxon>Chordata</taxon>
        <taxon>Craniata</taxon>
        <taxon>Vertebrata</taxon>
        <taxon>Euteleostomi</taxon>
        <taxon>Amphibia</taxon>
        <taxon>Gymnophiona</taxon>
        <taxon>Geotrypetes</taxon>
    </lineage>
</organism>
<dbReference type="KEGG" id="gsh:117359130"/>
<dbReference type="RefSeq" id="XP_033797235.1">
    <property type="nucleotide sequence ID" value="XM_033941344.1"/>
</dbReference>
<feature type="transmembrane region" description="Helical" evidence="7">
    <location>
        <begin position="6"/>
        <end position="24"/>
    </location>
</feature>
<keyword evidence="4" id="KW-0333">Golgi apparatus</keyword>
<name>A0A6P8QMV3_GEOSA</name>
<keyword evidence="5 7" id="KW-0472">Membrane</keyword>
<feature type="region of interest" description="Disordered" evidence="6">
    <location>
        <begin position="116"/>
        <end position="191"/>
    </location>
</feature>
<dbReference type="GO" id="GO:0016301">
    <property type="term" value="F:kinase activity"/>
    <property type="evidence" value="ECO:0007669"/>
    <property type="project" value="UniProtKB-KW"/>
</dbReference>
<feature type="compositionally biased region" description="Basic and acidic residues" evidence="6">
    <location>
        <begin position="177"/>
        <end position="189"/>
    </location>
</feature>
<dbReference type="OrthoDB" id="10011371at2759"/>
<dbReference type="Proteomes" id="UP000515159">
    <property type="component" value="Chromosome 1"/>
</dbReference>
<gene>
    <name evidence="9" type="primary">GASK1B</name>
</gene>
<protein>
    <submittedName>
        <fullName evidence="9">Golgi-associated kinase 1B</fullName>
    </submittedName>
</protein>
<dbReference type="PANTHER" id="PTHR15905:SF1">
    <property type="entry name" value="GOLGI-ASSOCIATED KINASE 1B"/>
    <property type="match status" value="1"/>
</dbReference>
<dbReference type="FunCoup" id="A0A6P8QMV3">
    <property type="interactions" value="340"/>
</dbReference>
<dbReference type="GeneID" id="117359130"/>
<keyword evidence="7" id="KW-0812">Transmembrane</keyword>
<evidence type="ECO:0000256" key="5">
    <source>
        <dbReference type="ARBA" id="ARBA00023136"/>
    </source>
</evidence>
<dbReference type="CTD" id="51313"/>
<evidence type="ECO:0000256" key="3">
    <source>
        <dbReference type="ARBA" id="ARBA00007691"/>
    </source>
</evidence>
<accession>A0A6P8QMV3</accession>
<comment type="similarity">
    <text evidence="3">Belongs to the GASK family.</text>
</comment>
<comment type="subcellular location">
    <subcellularLocation>
        <location evidence="1">Endomembrane system</location>
    </subcellularLocation>
    <subcellularLocation>
        <location evidence="2">Golgi apparatus</location>
    </subcellularLocation>
</comment>
<dbReference type="Pfam" id="PF15051">
    <property type="entry name" value="FAM198"/>
    <property type="match status" value="1"/>
</dbReference>
<keyword evidence="9" id="KW-0808">Transferase</keyword>
<dbReference type="AlphaFoldDB" id="A0A6P8QMV3"/>
<dbReference type="GO" id="GO:0005794">
    <property type="term" value="C:Golgi apparatus"/>
    <property type="evidence" value="ECO:0007669"/>
    <property type="project" value="UniProtKB-SubCell"/>
</dbReference>